<dbReference type="Pfam" id="PF01501">
    <property type="entry name" value="Glyco_transf_8"/>
    <property type="match status" value="1"/>
</dbReference>
<comment type="similarity">
    <text evidence="2 5">Belongs to the glycosyltransferase 8 family.</text>
</comment>
<name>A0A835DU06_9POAL</name>
<evidence type="ECO:0000256" key="4">
    <source>
        <dbReference type="ARBA" id="ARBA00022679"/>
    </source>
</evidence>
<dbReference type="InterPro" id="IPR050748">
    <property type="entry name" value="Glycosyltrans_8_dom-fam"/>
</dbReference>
<protein>
    <recommendedName>
        <fullName evidence="5">Hexosyltransferase</fullName>
        <ecNumber evidence="5">2.4.1.-</ecNumber>
    </recommendedName>
</protein>
<keyword evidence="3" id="KW-0328">Glycosyltransferase</keyword>
<dbReference type="OrthoDB" id="411524at2759"/>
<dbReference type="InterPro" id="IPR002495">
    <property type="entry name" value="Glyco_trans_8"/>
</dbReference>
<reference evidence="6" key="1">
    <citation type="submission" date="2020-07" db="EMBL/GenBank/DDBJ databases">
        <title>Genome sequence and genetic diversity analysis of an under-domesticated orphan crop, white fonio (Digitaria exilis).</title>
        <authorList>
            <person name="Bennetzen J.L."/>
            <person name="Chen S."/>
            <person name="Ma X."/>
            <person name="Wang X."/>
            <person name="Yssel A.E.J."/>
            <person name="Chaluvadi S.R."/>
            <person name="Johnson M."/>
            <person name="Gangashetty P."/>
            <person name="Hamidou F."/>
            <person name="Sanogo M.D."/>
            <person name="Zwaenepoel A."/>
            <person name="Wallace J."/>
            <person name="Van De Peer Y."/>
            <person name="Van Deynze A."/>
        </authorList>
    </citation>
    <scope>NUCLEOTIDE SEQUENCE</scope>
    <source>
        <tissue evidence="6">Leaves</tissue>
    </source>
</reference>
<evidence type="ECO:0000313" key="7">
    <source>
        <dbReference type="Proteomes" id="UP000636709"/>
    </source>
</evidence>
<organism evidence="6 7">
    <name type="scientific">Digitaria exilis</name>
    <dbReference type="NCBI Taxonomy" id="1010633"/>
    <lineage>
        <taxon>Eukaryota</taxon>
        <taxon>Viridiplantae</taxon>
        <taxon>Streptophyta</taxon>
        <taxon>Embryophyta</taxon>
        <taxon>Tracheophyta</taxon>
        <taxon>Spermatophyta</taxon>
        <taxon>Magnoliopsida</taxon>
        <taxon>Liliopsida</taxon>
        <taxon>Poales</taxon>
        <taxon>Poaceae</taxon>
        <taxon>PACMAD clade</taxon>
        <taxon>Panicoideae</taxon>
        <taxon>Panicodae</taxon>
        <taxon>Paniceae</taxon>
        <taxon>Anthephorinae</taxon>
        <taxon>Digitaria</taxon>
    </lineage>
</organism>
<comment type="caution">
    <text evidence="6">The sequence shown here is derived from an EMBL/GenBank/DDBJ whole genome shotgun (WGS) entry which is preliminary data.</text>
</comment>
<dbReference type="EMBL" id="JACEFO010003078">
    <property type="protein sequence ID" value="KAF8644626.1"/>
    <property type="molecule type" value="Genomic_DNA"/>
</dbReference>
<dbReference type="GO" id="GO:0005794">
    <property type="term" value="C:Golgi apparatus"/>
    <property type="evidence" value="ECO:0007669"/>
    <property type="project" value="TreeGrafter"/>
</dbReference>
<dbReference type="Proteomes" id="UP000636709">
    <property type="component" value="Unassembled WGS sequence"/>
</dbReference>
<evidence type="ECO:0000256" key="2">
    <source>
        <dbReference type="ARBA" id="ARBA00006351"/>
    </source>
</evidence>
<sequence length="174" mass="18900">MGGQVYLFADEASIGTLDCQLNYVEFYLSSTLPPCVRHVFYVNSDVVLTDDISSLAATDAPGGEDGHGGTNLTAYVLHVGFWVSPVLSSTFAGHRACYFNMGIMLLDLARWRCAGCTAQMEKWIELQKQVRIYELGSLPPFLLVFTGCITSTAFAEGSRPASTCPCFPVHGVVE</sequence>
<dbReference type="AlphaFoldDB" id="A0A835DU06"/>
<evidence type="ECO:0000256" key="1">
    <source>
        <dbReference type="ARBA" id="ARBA00004877"/>
    </source>
</evidence>
<accession>A0A835DU06</accession>
<dbReference type="EC" id="2.4.1.-" evidence="5"/>
<evidence type="ECO:0000256" key="3">
    <source>
        <dbReference type="ARBA" id="ARBA00022676"/>
    </source>
</evidence>
<dbReference type="GO" id="GO:0016757">
    <property type="term" value="F:glycosyltransferase activity"/>
    <property type="evidence" value="ECO:0007669"/>
    <property type="project" value="UniProtKB-KW"/>
</dbReference>
<gene>
    <name evidence="6" type="ORF">HU200_066381</name>
</gene>
<dbReference type="SUPFAM" id="SSF53448">
    <property type="entry name" value="Nucleotide-diphospho-sugar transferases"/>
    <property type="match status" value="1"/>
</dbReference>
<keyword evidence="4" id="KW-0808">Transferase</keyword>
<dbReference type="InterPro" id="IPR029044">
    <property type="entry name" value="Nucleotide-diphossugar_trans"/>
</dbReference>
<evidence type="ECO:0000256" key="5">
    <source>
        <dbReference type="RuleBase" id="RU362027"/>
    </source>
</evidence>
<proteinExistence type="inferred from homology"/>
<keyword evidence="7" id="KW-1185">Reference proteome</keyword>
<evidence type="ECO:0000313" key="6">
    <source>
        <dbReference type="EMBL" id="KAF8644626.1"/>
    </source>
</evidence>
<dbReference type="Gene3D" id="3.90.550.10">
    <property type="entry name" value="Spore Coat Polysaccharide Biosynthesis Protein SpsA, Chain A"/>
    <property type="match status" value="1"/>
</dbReference>
<dbReference type="PANTHER" id="PTHR13778:SF59">
    <property type="entry name" value="HEXOSYLTRANSFERASE"/>
    <property type="match status" value="1"/>
</dbReference>
<dbReference type="PANTHER" id="PTHR13778">
    <property type="entry name" value="GLYCOSYLTRANSFERASE 8 DOMAIN-CONTAINING PROTEIN"/>
    <property type="match status" value="1"/>
</dbReference>
<comment type="pathway">
    <text evidence="1">Glycan metabolism; pectin biosynthesis.</text>
</comment>